<dbReference type="eggNOG" id="COG0249">
    <property type="taxonomic scope" value="Bacteria"/>
</dbReference>
<organism evidence="1 2">
    <name type="scientific">Prochlorothrix hollandica PCC 9006 = CALU 1027</name>
    <dbReference type="NCBI Taxonomy" id="317619"/>
    <lineage>
        <taxon>Bacteria</taxon>
        <taxon>Bacillati</taxon>
        <taxon>Cyanobacteriota</taxon>
        <taxon>Cyanophyceae</taxon>
        <taxon>Prochlorotrichales</taxon>
        <taxon>Prochlorotrichaceae</taxon>
        <taxon>Prochlorothrix</taxon>
    </lineage>
</organism>
<accession>A0A0M2PWZ3</accession>
<evidence type="ECO:0000313" key="1">
    <source>
        <dbReference type="EMBL" id="KKJ00695.1"/>
    </source>
</evidence>
<evidence type="ECO:0000313" key="2">
    <source>
        <dbReference type="Proteomes" id="UP000034681"/>
    </source>
</evidence>
<keyword evidence="2" id="KW-1185">Reference proteome</keyword>
<dbReference type="RefSeq" id="WP_016923428.1">
    <property type="nucleotide sequence ID" value="NZ_KB235944.1"/>
</dbReference>
<sequence length="451" mass="49995">MLIDSHLLVNSFDVIKGLVSGEMVRYGSVIRWAKGTENAGQIVKHLAEVPGIASRLITLPFSPITGGIDIIGHGLTYHKLLGIDQTLTGIGQNLVSMNSTLSSVMGLTQIAAGASILNLGVSIAGFAYMGYKLNQLQNSLNCIQKNMELGFDRVTTHLDLINRNTCNGFQLTFEGLKHLDQRLDAVSGQLAYLYLLLQESRTQQTNLSRSVSNIHKAMLIKEIADLQAKLKYFSPSTAQEVLITASRVRLFLSSQALQSTPELDAELMLNTDLAIQGWAAATATEANLLLDQGQHREARQLLAEEVPKFQAVAKIWCNALLEDENPTLKTADRFSAPPFEHYILPERVDRITQLSEPDQNRSDRQRRHQQNELAVEFEMSYAGDRYDHNWISRQIAISEYLDTLSELTARLDTLQDFAALCEATGASTRQDLLPTEQDQPGLYLLAGTPKT</sequence>
<protein>
    <submittedName>
        <fullName evidence="1">Uncharacterized protein</fullName>
    </submittedName>
</protein>
<dbReference type="AlphaFoldDB" id="A0A0M2PWZ3"/>
<proteinExistence type="predicted"/>
<dbReference type="EMBL" id="AJTX02000003">
    <property type="protein sequence ID" value="KKJ00695.1"/>
    <property type="molecule type" value="Genomic_DNA"/>
</dbReference>
<comment type="caution">
    <text evidence="1">The sequence shown here is derived from an EMBL/GenBank/DDBJ whole genome shotgun (WGS) entry which is preliminary data.</text>
</comment>
<name>A0A0M2PWZ3_PROHO</name>
<gene>
    <name evidence="1" type="ORF">PROH_05260</name>
</gene>
<dbReference type="STRING" id="317619.GCA_000332315_04471"/>
<dbReference type="OrthoDB" id="7025931at2"/>
<dbReference type="Proteomes" id="UP000034681">
    <property type="component" value="Unassembled WGS sequence"/>
</dbReference>
<reference evidence="1" key="1">
    <citation type="submission" date="2012-04" db="EMBL/GenBank/DDBJ databases">
        <authorList>
            <person name="Borisov I.G."/>
            <person name="Ivanikova N.V."/>
            <person name="Pinevich A.V."/>
        </authorList>
    </citation>
    <scope>NUCLEOTIDE SEQUENCE</scope>
    <source>
        <strain evidence="1">CALU 1027</strain>
    </source>
</reference>